<reference evidence="2 3" key="1">
    <citation type="submission" date="2016-10" db="EMBL/GenBank/DDBJ databases">
        <authorList>
            <person name="de Groot N.N."/>
        </authorList>
    </citation>
    <scope>NUCLEOTIDE SEQUENCE [LARGE SCALE GENOMIC DNA]</scope>
    <source>
        <strain evidence="2 3">YAD2003</strain>
    </source>
</reference>
<dbReference type="RefSeq" id="WP_074715229.1">
    <property type="nucleotide sequence ID" value="NZ_FNWV01000003.1"/>
</dbReference>
<proteinExistence type="predicted"/>
<dbReference type="Proteomes" id="UP000183190">
    <property type="component" value="Unassembled WGS sequence"/>
</dbReference>
<evidence type="ECO:0000313" key="2">
    <source>
        <dbReference type="EMBL" id="SEH51474.1"/>
    </source>
</evidence>
<name>A0A1H6IXU9_RUMFL</name>
<feature type="transmembrane region" description="Helical" evidence="1">
    <location>
        <begin position="41"/>
        <end position="64"/>
    </location>
</feature>
<evidence type="ECO:0000313" key="3">
    <source>
        <dbReference type="Proteomes" id="UP000183190"/>
    </source>
</evidence>
<dbReference type="OrthoDB" id="1819179at2"/>
<protein>
    <recommendedName>
        <fullName evidence="4">YcxB-like protein</fullName>
    </recommendedName>
</protein>
<evidence type="ECO:0008006" key="4">
    <source>
        <dbReference type="Google" id="ProtNLM"/>
    </source>
</evidence>
<dbReference type="AlphaFoldDB" id="A0A1H6IXU9"/>
<dbReference type="EMBL" id="FNWV01000003">
    <property type="protein sequence ID" value="SEH51474.1"/>
    <property type="molecule type" value="Genomic_DNA"/>
</dbReference>
<keyword evidence="1" id="KW-1133">Transmembrane helix</keyword>
<gene>
    <name evidence="2" type="ORF">SAMN02910265_01159</name>
</gene>
<keyword evidence="1" id="KW-0472">Membrane</keyword>
<organism evidence="2 3">
    <name type="scientific">Ruminococcus flavefaciens</name>
    <dbReference type="NCBI Taxonomy" id="1265"/>
    <lineage>
        <taxon>Bacteria</taxon>
        <taxon>Bacillati</taxon>
        <taxon>Bacillota</taxon>
        <taxon>Clostridia</taxon>
        <taxon>Eubacteriales</taxon>
        <taxon>Oscillospiraceae</taxon>
        <taxon>Ruminococcus</taxon>
    </lineage>
</organism>
<keyword evidence="1" id="KW-0812">Transmembrane</keyword>
<evidence type="ECO:0000256" key="1">
    <source>
        <dbReference type="SAM" id="Phobius"/>
    </source>
</evidence>
<sequence>MIGASMEENYKLEKEYKLSVDTFREAYRAFQKKFIYPKSRAYMVIFAALALGILIFGVIVMSDASKKQKYITYIAFIMAAAFAFKEWYTPEKMRRNLTESVRALGEPVYKIGIGDKFVDISTVTEDLSDISEEEKESVQNEDPLPEKTRIKVDEGFQLMEYDKFFLMLAGKESFYILPKEGFSESELKIVRDIKN</sequence>
<accession>A0A1H6IXU9</accession>
<feature type="transmembrane region" description="Helical" evidence="1">
    <location>
        <begin position="70"/>
        <end position="88"/>
    </location>
</feature>